<proteinExistence type="predicted"/>
<dbReference type="AlphaFoldDB" id="A0A9W9CNW7"/>
<reference evidence="1" key="1">
    <citation type="submission" date="2022-10" db="EMBL/GenBank/DDBJ databases">
        <title>Tapping the CABI collections for fungal endophytes: first genome assemblies for Collariella, Neodidymelliopsis, Ascochyta clinopodiicola, Didymella pomorum, Didymosphaeria variabile, Neocosmospora piperis and Neocucurbitaria cava.</title>
        <authorList>
            <person name="Hill R."/>
        </authorList>
    </citation>
    <scope>NUCLEOTIDE SEQUENCE</scope>
    <source>
        <strain evidence="1">IMI 356814</strain>
    </source>
</reference>
<evidence type="ECO:0000313" key="1">
    <source>
        <dbReference type="EMBL" id="KAJ4373423.1"/>
    </source>
</evidence>
<accession>A0A9W9CNW7</accession>
<dbReference type="Proteomes" id="UP001140560">
    <property type="component" value="Unassembled WGS sequence"/>
</dbReference>
<sequence length="76" mass="8660">MHCPADGQCFDDLGSDGVYRVLQWLPTPPDQPTGIKVYDARPMPPELIKVFLDRQSWSQETEDRFRGVDGRAVPQE</sequence>
<protein>
    <submittedName>
        <fullName evidence="1">Uncharacterized protein</fullName>
    </submittedName>
</protein>
<comment type="caution">
    <text evidence="1">The sequence shown here is derived from an EMBL/GenBank/DDBJ whole genome shotgun (WGS) entry which is preliminary data.</text>
</comment>
<evidence type="ECO:0000313" key="2">
    <source>
        <dbReference type="Proteomes" id="UP001140560"/>
    </source>
</evidence>
<name>A0A9W9CNW7_9PLEO</name>
<gene>
    <name evidence="1" type="ORF">N0V83_003718</name>
</gene>
<keyword evidence="2" id="KW-1185">Reference proteome</keyword>
<organism evidence="1 2">
    <name type="scientific">Neocucurbitaria cava</name>
    <dbReference type="NCBI Taxonomy" id="798079"/>
    <lineage>
        <taxon>Eukaryota</taxon>
        <taxon>Fungi</taxon>
        <taxon>Dikarya</taxon>
        <taxon>Ascomycota</taxon>
        <taxon>Pezizomycotina</taxon>
        <taxon>Dothideomycetes</taxon>
        <taxon>Pleosporomycetidae</taxon>
        <taxon>Pleosporales</taxon>
        <taxon>Pleosporineae</taxon>
        <taxon>Cucurbitariaceae</taxon>
        <taxon>Neocucurbitaria</taxon>
    </lineage>
</organism>
<dbReference type="OrthoDB" id="3660917at2759"/>
<dbReference type="EMBL" id="JAPEUY010000005">
    <property type="protein sequence ID" value="KAJ4373423.1"/>
    <property type="molecule type" value="Genomic_DNA"/>
</dbReference>